<dbReference type="KEGG" id="sna:Snas_5419"/>
<dbReference type="HOGENOM" id="CLU_1969194_0_0_11"/>
<dbReference type="STRING" id="446470.Snas_5419"/>
<dbReference type="Proteomes" id="UP000000844">
    <property type="component" value="Chromosome"/>
</dbReference>
<evidence type="ECO:0000313" key="2">
    <source>
        <dbReference type="EMBL" id="ADD45051.1"/>
    </source>
</evidence>
<evidence type="ECO:0000256" key="1">
    <source>
        <dbReference type="SAM" id="MobiDB-lite"/>
    </source>
</evidence>
<proteinExistence type="predicted"/>
<feature type="compositionally biased region" description="Low complexity" evidence="1">
    <location>
        <begin position="1"/>
        <end position="15"/>
    </location>
</feature>
<name>D3PVT0_STANL</name>
<organism evidence="2 3">
    <name type="scientific">Stackebrandtia nassauensis (strain DSM 44728 / CIP 108903 / NRRL B-16338 / NBRC 102104 / LLR-40K-21)</name>
    <dbReference type="NCBI Taxonomy" id="446470"/>
    <lineage>
        <taxon>Bacteria</taxon>
        <taxon>Bacillati</taxon>
        <taxon>Actinomycetota</taxon>
        <taxon>Actinomycetes</taxon>
        <taxon>Glycomycetales</taxon>
        <taxon>Glycomycetaceae</taxon>
        <taxon>Stackebrandtia</taxon>
    </lineage>
</organism>
<gene>
    <name evidence="2" type="ordered locus">Snas_5419</name>
</gene>
<reference evidence="2 3" key="1">
    <citation type="journal article" date="2009" name="Stand. Genomic Sci.">
        <title>Complete genome sequence of Stackebrandtia nassauensis type strain (LLR-40K-21).</title>
        <authorList>
            <person name="Munk C."/>
            <person name="Lapidus A."/>
            <person name="Copeland A."/>
            <person name="Jando M."/>
            <person name="Mayilraj S."/>
            <person name="Glavina Del Rio T."/>
            <person name="Nolan M."/>
            <person name="Chen F."/>
            <person name="Lucas S."/>
            <person name="Tice H."/>
            <person name="Cheng J.F."/>
            <person name="Han C."/>
            <person name="Detter J.C."/>
            <person name="Bruce D."/>
            <person name="Goodwin L."/>
            <person name="Chain P."/>
            <person name="Pitluck S."/>
            <person name="Goker M."/>
            <person name="Ovchinikova G."/>
            <person name="Pati A."/>
            <person name="Ivanova N."/>
            <person name="Mavromatis K."/>
            <person name="Chen A."/>
            <person name="Palaniappan K."/>
            <person name="Land M."/>
            <person name="Hauser L."/>
            <person name="Chang Y.J."/>
            <person name="Jeffries C.D."/>
            <person name="Bristow J."/>
            <person name="Eisen J.A."/>
            <person name="Markowitz V."/>
            <person name="Hugenholtz P."/>
            <person name="Kyrpides N.C."/>
            <person name="Klenk H.P."/>
        </authorList>
    </citation>
    <scope>NUCLEOTIDE SEQUENCE [LARGE SCALE GENOMIC DNA]</scope>
    <source>
        <strain evidence="3">DSM 44728 / CIP 108903 / NRRL B-16338 / NBRC 102104 / LLR-40K-21</strain>
    </source>
</reference>
<dbReference type="AlphaFoldDB" id="D3PVT0"/>
<dbReference type="RefSeq" id="WP_013020622.1">
    <property type="nucleotide sequence ID" value="NC_013947.1"/>
</dbReference>
<sequence>MSEPTTATEPSAPTPKSDGGQAGDLCRRILAVHDRVSTASTDLNRLFAQTAIELSGLLADGYQLHHKTLTAGFDDAAFQLHHMLVALSNVQIDVSTVTDTAAKLPTLTKAFAHERHIDLNATPPDEPAP</sequence>
<dbReference type="EMBL" id="CP001778">
    <property type="protein sequence ID" value="ADD45051.1"/>
    <property type="molecule type" value="Genomic_DNA"/>
</dbReference>
<feature type="region of interest" description="Disordered" evidence="1">
    <location>
        <begin position="1"/>
        <end position="22"/>
    </location>
</feature>
<keyword evidence="3" id="KW-1185">Reference proteome</keyword>
<protein>
    <submittedName>
        <fullName evidence="2">Uncharacterized protein</fullName>
    </submittedName>
</protein>
<accession>D3PVT0</accession>
<evidence type="ECO:0000313" key="3">
    <source>
        <dbReference type="Proteomes" id="UP000000844"/>
    </source>
</evidence>